<sequence length="94" mass="10169">TYEGYYLKAQKIRRLVQHDFDRIFALPNPLSADPGLVADRETLVKRDGRVDILLAPTATSGPPQIPVSSPSSKCQSNSGQQAADENPAGAYVND</sequence>
<feature type="non-terminal residue" evidence="1">
    <location>
        <position position="94"/>
    </location>
</feature>
<accession>A0ACC1H8H1</accession>
<gene>
    <name evidence="1" type="primary">HER2_2</name>
    <name evidence="1" type="ORF">EV182_006822</name>
</gene>
<comment type="caution">
    <text evidence="1">The sequence shown here is derived from an EMBL/GenBank/DDBJ whole genome shotgun (WGS) entry which is preliminary data.</text>
</comment>
<dbReference type="EMBL" id="JAMZIH010008082">
    <property type="protein sequence ID" value="KAJ1672622.1"/>
    <property type="molecule type" value="Genomic_DNA"/>
</dbReference>
<proteinExistence type="predicted"/>
<keyword evidence="2" id="KW-1185">Reference proteome</keyword>
<feature type="non-terminal residue" evidence="1">
    <location>
        <position position="1"/>
    </location>
</feature>
<evidence type="ECO:0000313" key="1">
    <source>
        <dbReference type="EMBL" id="KAJ1672622.1"/>
    </source>
</evidence>
<reference evidence="1" key="1">
    <citation type="submission" date="2022-06" db="EMBL/GenBank/DDBJ databases">
        <title>Phylogenomic reconstructions and comparative analyses of Kickxellomycotina fungi.</title>
        <authorList>
            <person name="Reynolds N.K."/>
            <person name="Stajich J.E."/>
            <person name="Barry K."/>
            <person name="Grigoriev I.V."/>
            <person name="Crous P."/>
            <person name="Smith M.E."/>
        </authorList>
    </citation>
    <scope>NUCLEOTIDE SEQUENCE</scope>
    <source>
        <strain evidence="1">RSA 2271</strain>
    </source>
</reference>
<protein>
    <submittedName>
        <fullName evidence="1">Trimeric GatFAB AmidoTransferase(AdT) complex subunit</fullName>
    </submittedName>
</protein>
<name>A0ACC1H8H1_9FUNG</name>
<evidence type="ECO:0000313" key="2">
    <source>
        <dbReference type="Proteomes" id="UP001145114"/>
    </source>
</evidence>
<dbReference type="Proteomes" id="UP001145114">
    <property type="component" value="Unassembled WGS sequence"/>
</dbReference>
<organism evidence="1 2">
    <name type="scientific">Spiromyces aspiralis</name>
    <dbReference type="NCBI Taxonomy" id="68401"/>
    <lineage>
        <taxon>Eukaryota</taxon>
        <taxon>Fungi</taxon>
        <taxon>Fungi incertae sedis</taxon>
        <taxon>Zoopagomycota</taxon>
        <taxon>Kickxellomycotina</taxon>
        <taxon>Kickxellomycetes</taxon>
        <taxon>Kickxellales</taxon>
        <taxon>Kickxellaceae</taxon>
        <taxon>Spiromyces</taxon>
    </lineage>
</organism>